<keyword evidence="2" id="KW-1185">Reference proteome</keyword>
<proteinExistence type="predicted"/>
<reference evidence="1 2" key="1">
    <citation type="journal article" date="2019" name="Int. J. Syst. Evol. Microbiol.">
        <title>The Global Catalogue of Microorganisms (GCM) 10K type strain sequencing project: providing services to taxonomists for standard genome sequencing and annotation.</title>
        <authorList>
            <consortium name="The Broad Institute Genomics Platform"/>
            <consortium name="The Broad Institute Genome Sequencing Center for Infectious Disease"/>
            <person name="Wu L."/>
            <person name="Ma J."/>
        </authorList>
    </citation>
    <scope>NUCLEOTIDE SEQUENCE [LARGE SCALE GENOMIC DNA]</scope>
    <source>
        <strain evidence="1 2">CGMCC 1.10390</strain>
    </source>
</reference>
<dbReference type="AlphaFoldDB" id="A0ABD6DLQ2"/>
<protein>
    <submittedName>
        <fullName evidence="1">Uncharacterized protein</fullName>
    </submittedName>
</protein>
<evidence type="ECO:0000313" key="2">
    <source>
        <dbReference type="Proteomes" id="UP001597034"/>
    </source>
</evidence>
<dbReference type="Proteomes" id="UP001597034">
    <property type="component" value="Unassembled WGS sequence"/>
</dbReference>
<gene>
    <name evidence="1" type="ORF">ACFSBL_16405</name>
</gene>
<dbReference type="RefSeq" id="WP_256400669.1">
    <property type="nucleotide sequence ID" value="NZ_JANHJR010000003.1"/>
</dbReference>
<name>A0ABD6DLQ2_9EURY</name>
<comment type="caution">
    <text evidence="1">The sequence shown here is derived from an EMBL/GenBank/DDBJ whole genome shotgun (WGS) entry which is preliminary data.</text>
</comment>
<accession>A0ABD6DLQ2</accession>
<organism evidence="1 2">
    <name type="scientific">Haloarchaeobius litoreus</name>
    <dbReference type="NCBI Taxonomy" id="755306"/>
    <lineage>
        <taxon>Archaea</taxon>
        <taxon>Methanobacteriati</taxon>
        <taxon>Methanobacteriota</taxon>
        <taxon>Stenosarchaea group</taxon>
        <taxon>Halobacteria</taxon>
        <taxon>Halobacteriales</taxon>
        <taxon>Halorubellaceae</taxon>
        <taxon>Haloarchaeobius</taxon>
    </lineage>
</organism>
<dbReference type="EMBL" id="JBHUDO010000003">
    <property type="protein sequence ID" value="MFD1647271.1"/>
    <property type="molecule type" value="Genomic_DNA"/>
</dbReference>
<evidence type="ECO:0000313" key="1">
    <source>
        <dbReference type="EMBL" id="MFD1647271.1"/>
    </source>
</evidence>
<sequence length="88" mass="9771">MPSIGDHYRPTGDDAPVYRVVGVTDEVALLRVTDEHGRRESTGDVRHVATDQLDAEFEAAADPDAGFRPVAGLRNALSGLYWQFRRFL</sequence>